<comment type="caution">
    <text evidence="2">The sequence shown here is derived from an EMBL/GenBank/DDBJ whole genome shotgun (WGS) entry which is preliminary data.</text>
</comment>
<proteinExistence type="predicted"/>
<evidence type="ECO:0000313" key="3">
    <source>
        <dbReference type="Proteomes" id="UP001642484"/>
    </source>
</evidence>
<organism evidence="2 3">
    <name type="scientific">Durusdinium trenchii</name>
    <dbReference type="NCBI Taxonomy" id="1381693"/>
    <lineage>
        <taxon>Eukaryota</taxon>
        <taxon>Sar</taxon>
        <taxon>Alveolata</taxon>
        <taxon>Dinophyceae</taxon>
        <taxon>Suessiales</taxon>
        <taxon>Symbiodiniaceae</taxon>
        <taxon>Durusdinium</taxon>
    </lineage>
</organism>
<keyword evidence="3" id="KW-1185">Reference proteome</keyword>
<dbReference type="Proteomes" id="UP001642484">
    <property type="component" value="Unassembled WGS sequence"/>
</dbReference>
<dbReference type="EMBL" id="CAXAMN010010001">
    <property type="protein sequence ID" value="CAK9030471.1"/>
    <property type="molecule type" value="Genomic_DNA"/>
</dbReference>
<name>A0ABP0KV56_9DINO</name>
<evidence type="ECO:0000313" key="2">
    <source>
        <dbReference type="EMBL" id="CAK9030471.1"/>
    </source>
</evidence>
<gene>
    <name evidence="1" type="ORF">CCMP2556_LOCUS16526</name>
    <name evidence="2" type="ORF">CCMP2556_LOCUS17895</name>
</gene>
<reference evidence="2 3" key="1">
    <citation type="submission" date="2024-02" db="EMBL/GenBank/DDBJ databases">
        <authorList>
            <person name="Chen Y."/>
            <person name="Shah S."/>
            <person name="Dougan E. K."/>
            <person name="Thang M."/>
            <person name="Chan C."/>
        </authorList>
    </citation>
    <scope>NUCLEOTIDE SEQUENCE [LARGE SCALE GENOMIC DNA]</scope>
</reference>
<accession>A0ABP0KV56</accession>
<evidence type="ECO:0000313" key="1">
    <source>
        <dbReference type="EMBL" id="CAK9026868.1"/>
    </source>
</evidence>
<sequence length="130" mass="14186">MTSDSVIECRSLAAIDANRAAMHCMASGQCTRENGNKGQSGRKVTSAPQMGAVEFPWAGLEVHAGHSTAYAKILDVFHGKRLRNLKFVLRIFFEHRLGDLSETSCLLVFVQHASNGHLATSFAIRPNSQT</sequence>
<dbReference type="EMBL" id="CAXAMN010008890">
    <property type="protein sequence ID" value="CAK9026868.1"/>
    <property type="molecule type" value="Genomic_DNA"/>
</dbReference>
<protein>
    <submittedName>
        <fullName evidence="2">Uncharacterized protein</fullName>
    </submittedName>
</protein>